<name>A0A9W6ZTV4_9STRA</name>
<comment type="caution">
    <text evidence="3">The sequence shown here is derived from an EMBL/GenBank/DDBJ whole genome shotgun (WGS) entry which is preliminary data.</text>
</comment>
<reference evidence="4" key="1">
    <citation type="journal article" date="2023" name="Commun. Biol.">
        <title>Genome analysis of Parmales, the sister group of diatoms, reveals the evolutionary specialization of diatoms from phago-mixotrophs to photoautotrophs.</title>
        <authorList>
            <person name="Ban H."/>
            <person name="Sato S."/>
            <person name="Yoshikawa S."/>
            <person name="Yamada K."/>
            <person name="Nakamura Y."/>
            <person name="Ichinomiya M."/>
            <person name="Sato N."/>
            <person name="Blanc-Mathieu R."/>
            <person name="Endo H."/>
            <person name="Kuwata A."/>
            <person name="Ogata H."/>
        </authorList>
    </citation>
    <scope>NUCLEOTIDE SEQUENCE [LARGE SCALE GENOMIC DNA]</scope>
    <source>
        <strain evidence="4">NIES 3700</strain>
    </source>
</reference>
<evidence type="ECO:0000313" key="3">
    <source>
        <dbReference type="EMBL" id="GMH60372.1"/>
    </source>
</evidence>
<dbReference type="Gene3D" id="3.80.10.10">
    <property type="entry name" value="Ribonuclease Inhibitor"/>
    <property type="match status" value="1"/>
</dbReference>
<dbReference type="Proteomes" id="UP001165122">
    <property type="component" value="Unassembled WGS sequence"/>
</dbReference>
<keyword evidence="2" id="KW-0472">Membrane</keyword>
<dbReference type="InterPro" id="IPR053139">
    <property type="entry name" value="Surface_bspA-like"/>
</dbReference>
<keyword evidence="2" id="KW-1133">Transmembrane helix</keyword>
<dbReference type="PANTHER" id="PTHR45661">
    <property type="entry name" value="SURFACE ANTIGEN"/>
    <property type="match status" value="1"/>
</dbReference>
<dbReference type="PANTHER" id="PTHR45661:SF3">
    <property type="entry name" value="IG-LIKE DOMAIN-CONTAINING PROTEIN"/>
    <property type="match status" value="1"/>
</dbReference>
<feature type="transmembrane region" description="Helical" evidence="2">
    <location>
        <begin position="46"/>
        <end position="68"/>
    </location>
</feature>
<keyword evidence="4" id="KW-1185">Reference proteome</keyword>
<gene>
    <name evidence="3" type="ORF">TrLO_g3812</name>
</gene>
<dbReference type="SUPFAM" id="SSF52058">
    <property type="entry name" value="L domain-like"/>
    <property type="match status" value="1"/>
</dbReference>
<sequence>MNWVRRVVKRTGGVRIKAKAKAKDPSWDVGGGLEYVKAKREPVKRVIFLLNIMTVGDGACCYTSLFVVDIPEGVERISDNAFYACRSLTTISFSTTLTSIWDYDFAGCSSLEIVDLLHTNLQELGEAAFASCSKLMTITIPDSFQTLGIWDFHKCSKLVPSTIDINGVNKDVTPEVVELPLRALQIRRAENATLGAVRDIHRPEPIPPRVHSSLKQSLQSLLPPPTTTKRKHSSSS</sequence>
<dbReference type="AlphaFoldDB" id="A0A9W6ZTV4"/>
<feature type="region of interest" description="Disordered" evidence="1">
    <location>
        <begin position="198"/>
        <end position="236"/>
    </location>
</feature>
<organism evidence="3 4">
    <name type="scientific">Triparma laevis f. longispina</name>
    <dbReference type="NCBI Taxonomy" id="1714387"/>
    <lineage>
        <taxon>Eukaryota</taxon>
        <taxon>Sar</taxon>
        <taxon>Stramenopiles</taxon>
        <taxon>Ochrophyta</taxon>
        <taxon>Bolidophyceae</taxon>
        <taxon>Parmales</taxon>
        <taxon>Triparmaceae</taxon>
        <taxon>Triparma</taxon>
    </lineage>
</organism>
<dbReference type="InterPro" id="IPR032675">
    <property type="entry name" value="LRR_dom_sf"/>
</dbReference>
<evidence type="ECO:0000256" key="1">
    <source>
        <dbReference type="SAM" id="MobiDB-lite"/>
    </source>
</evidence>
<proteinExistence type="predicted"/>
<dbReference type="Pfam" id="PF13306">
    <property type="entry name" value="LRR_5"/>
    <property type="match status" value="1"/>
</dbReference>
<keyword evidence="2" id="KW-0812">Transmembrane</keyword>
<accession>A0A9W6ZTV4</accession>
<evidence type="ECO:0000256" key="2">
    <source>
        <dbReference type="SAM" id="Phobius"/>
    </source>
</evidence>
<protein>
    <submittedName>
        <fullName evidence="3">Uncharacterized protein</fullName>
    </submittedName>
</protein>
<dbReference type="EMBL" id="BRXW01000498">
    <property type="protein sequence ID" value="GMH60372.1"/>
    <property type="molecule type" value="Genomic_DNA"/>
</dbReference>
<dbReference type="InterPro" id="IPR026906">
    <property type="entry name" value="LRR_5"/>
</dbReference>
<evidence type="ECO:0000313" key="4">
    <source>
        <dbReference type="Proteomes" id="UP001165122"/>
    </source>
</evidence>